<sequence>MKRAQSGSITLIGEGFLPVKVCDIKNGKPNVKQIETDKHFEFILTYSLFHKVHKKYDKLTFKEII</sequence>
<name>A0A2S6HN24_9FIRM</name>
<comment type="caution">
    <text evidence="1">The sequence shown here is derived from an EMBL/GenBank/DDBJ whole genome shotgun (WGS) entry which is preliminary data.</text>
</comment>
<evidence type="ECO:0000313" key="2">
    <source>
        <dbReference type="Proteomes" id="UP000237749"/>
    </source>
</evidence>
<dbReference type="Proteomes" id="UP000237749">
    <property type="component" value="Unassembled WGS sequence"/>
</dbReference>
<gene>
    <name evidence="1" type="ORF">BXY41_11246</name>
</gene>
<protein>
    <submittedName>
        <fullName evidence="1">Uncharacterized protein</fullName>
    </submittedName>
</protein>
<proteinExistence type="predicted"/>
<keyword evidence="2" id="KW-1185">Reference proteome</keyword>
<evidence type="ECO:0000313" key="1">
    <source>
        <dbReference type="EMBL" id="PPK78887.1"/>
    </source>
</evidence>
<dbReference type="AlphaFoldDB" id="A0A2S6HN24"/>
<accession>A0A2S6HN24</accession>
<reference evidence="1 2" key="1">
    <citation type="submission" date="2018-02" db="EMBL/GenBank/DDBJ databases">
        <title>Genomic Encyclopedia of Archaeal and Bacterial Type Strains, Phase II (KMG-II): from individual species to whole genera.</title>
        <authorList>
            <person name="Goeker M."/>
        </authorList>
    </citation>
    <scope>NUCLEOTIDE SEQUENCE [LARGE SCALE GENOMIC DNA]</scope>
    <source>
        <strain evidence="1 2">DSM 3808</strain>
    </source>
</reference>
<organism evidence="1 2">
    <name type="scientific">Lacrimispora xylanisolvens</name>
    <dbReference type="NCBI Taxonomy" id="384636"/>
    <lineage>
        <taxon>Bacteria</taxon>
        <taxon>Bacillati</taxon>
        <taxon>Bacillota</taxon>
        <taxon>Clostridia</taxon>
        <taxon>Lachnospirales</taxon>
        <taxon>Lachnospiraceae</taxon>
        <taxon>Lacrimispora</taxon>
    </lineage>
</organism>
<dbReference type="RefSeq" id="WP_104438589.1">
    <property type="nucleotide sequence ID" value="NZ_PTJA01000012.1"/>
</dbReference>
<dbReference type="EMBL" id="PTJA01000012">
    <property type="protein sequence ID" value="PPK78887.1"/>
    <property type="molecule type" value="Genomic_DNA"/>
</dbReference>